<dbReference type="Proteomes" id="UP000234681">
    <property type="component" value="Chromosome 14"/>
</dbReference>
<evidence type="ECO:0000313" key="3">
    <source>
        <dbReference type="Proteomes" id="UP000234681"/>
    </source>
</evidence>
<dbReference type="EMBL" id="CH473996">
    <property type="protein sequence ID" value="EDL97898.1"/>
    <property type="molecule type" value="Genomic_DNA"/>
</dbReference>
<protein>
    <submittedName>
        <fullName evidence="2">RCG23289, isoform CRA_a</fullName>
    </submittedName>
</protein>
<reference evidence="3" key="3">
    <citation type="submission" date="2005-09" db="EMBL/GenBank/DDBJ databases">
        <authorList>
            <person name="Mural R.J."/>
            <person name="Li P.W."/>
            <person name="Adams M.D."/>
            <person name="Amanatides P.G."/>
            <person name="Baden-Tillson H."/>
            <person name="Barnstead M."/>
            <person name="Chin S.H."/>
            <person name="Dew I."/>
            <person name="Evans C.A."/>
            <person name="Ferriera S."/>
            <person name="Flanigan M."/>
            <person name="Fosler C."/>
            <person name="Glodek A."/>
            <person name="Gu Z."/>
            <person name="Holt R.A."/>
            <person name="Jennings D."/>
            <person name="Kraft C.L."/>
            <person name="Lu F."/>
            <person name="Nguyen T."/>
            <person name="Nusskern D.R."/>
            <person name="Pfannkoch C.M."/>
            <person name="Sitter C."/>
            <person name="Sutton G.G."/>
            <person name="Venter J.C."/>
            <person name="Wang Z."/>
            <person name="Woodage T."/>
            <person name="Zheng X.H."/>
            <person name="Zhong F."/>
        </authorList>
    </citation>
    <scope>NUCLEOTIDE SEQUENCE [LARGE SCALE GENOMIC DNA]</scope>
    <source>
        <strain evidence="1">BN</strain>
        <strain evidence="3">BN, Sprague-Dawley</strain>
    </source>
</reference>
<reference evidence="2" key="1">
    <citation type="journal article" date="2005" name="Genome Res.">
        <title>Gene and alternative splicing annotation with AIR.</title>
        <authorList>
            <person name="Florea L."/>
            <person name="Di Francesco V."/>
            <person name="Miller J."/>
            <person name="Turner R."/>
            <person name="Yao A."/>
            <person name="Harris M."/>
            <person name="Walenz B."/>
            <person name="Mobarry C."/>
            <person name="Merkulov G.V."/>
            <person name="Charlab R."/>
            <person name="Dew I."/>
            <person name="Deng Z."/>
            <person name="Istrail S."/>
            <person name="Li P."/>
            <person name="Sutton G."/>
        </authorList>
    </citation>
    <scope>NUCLEOTIDE SEQUENCE</scope>
    <source>
        <strain evidence="2">BN</strain>
    </source>
</reference>
<dbReference type="AlphaFoldDB" id="A6JPY1"/>
<evidence type="ECO:0000313" key="1">
    <source>
        <dbReference type="EMBL" id="EDL97897.1"/>
    </source>
</evidence>
<organism evidence="2 3">
    <name type="scientific">Rattus norvegicus</name>
    <name type="common">Rat</name>
    <dbReference type="NCBI Taxonomy" id="10116"/>
    <lineage>
        <taxon>Eukaryota</taxon>
        <taxon>Metazoa</taxon>
        <taxon>Chordata</taxon>
        <taxon>Craniata</taxon>
        <taxon>Vertebrata</taxon>
        <taxon>Euteleostomi</taxon>
        <taxon>Mammalia</taxon>
        <taxon>Eutheria</taxon>
        <taxon>Euarchontoglires</taxon>
        <taxon>Glires</taxon>
        <taxon>Rodentia</taxon>
        <taxon>Myomorpha</taxon>
        <taxon>Muroidea</taxon>
        <taxon>Muridae</taxon>
        <taxon>Murinae</taxon>
        <taxon>Rattus</taxon>
    </lineage>
</organism>
<feature type="non-terminal residue" evidence="2">
    <location>
        <position position="40"/>
    </location>
</feature>
<dbReference type="EMBL" id="CH473996">
    <property type="protein sequence ID" value="EDL97897.1"/>
    <property type="molecule type" value="Genomic_DNA"/>
</dbReference>
<evidence type="ECO:0000313" key="2">
    <source>
        <dbReference type="EMBL" id="EDL97898.1"/>
    </source>
</evidence>
<sequence length="40" mass="4627">MVNSQIGSSVLLTIIKLKTKRDKAFNMGEYFVFSKEENIF</sequence>
<name>A6JPY1_RAT</name>
<reference evidence="2" key="2">
    <citation type="submission" date="2005-07" db="EMBL/GenBank/DDBJ databases">
        <authorList>
            <person name="Mural R.J."/>
            <person name="Li P.W."/>
            <person name="Adams M.D."/>
            <person name="Amanatides P.G."/>
            <person name="Baden-Tillson H."/>
            <person name="Barnstead M."/>
            <person name="Chin S.H."/>
            <person name="Dew I."/>
            <person name="Evans C.A."/>
            <person name="Ferriera S."/>
            <person name="Flanigan M."/>
            <person name="Fosler C."/>
            <person name="Glodek A."/>
            <person name="Gu Z."/>
            <person name="Holt R.A."/>
            <person name="Jennings D."/>
            <person name="Kraft C.L."/>
            <person name="Lu F."/>
            <person name="Nguyen T."/>
            <person name="Nusskern D.R."/>
            <person name="Pfannkoch C.M."/>
            <person name="Sitter C."/>
            <person name="Sutton G.G."/>
            <person name="Venter J.C."/>
            <person name="Wang Z."/>
            <person name="Woodage T."/>
            <person name="Zheng X.H."/>
            <person name="Zhong F."/>
        </authorList>
    </citation>
    <scope>NUCLEOTIDE SEQUENCE</scope>
    <source>
        <strain evidence="2">BN</strain>
        <strain evidence="3">BN, Sprague-Dawley</strain>
    </source>
</reference>
<gene>
    <name evidence="2" type="ORF">rCG_23289</name>
</gene>
<accession>A6JPY1</accession>
<proteinExistence type="predicted"/>